<evidence type="ECO:0000256" key="7">
    <source>
        <dbReference type="ARBA" id="ARBA00023242"/>
    </source>
</evidence>
<reference evidence="10 11" key="1">
    <citation type="submission" date="2014-02" db="EMBL/GenBank/DDBJ databases">
        <title>Single nucleus genome sequencing reveals high similarity among nuclei of an endomycorrhizal fungus.</title>
        <authorList>
            <person name="Lin K."/>
            <person name="Geurts R."/>
            <person name="Zhang Z."/>
            <person name="Limpens E."/>
            <person name="Saunders D.G."/>
            <person name="Mu D."/>
            <person name="Pang E."/>
            <person name="Cao H."/>
            <person name="Cha H."/>
            <person name="Lin T."/>
            <person name="Zhou Q."/>
            <person name="Shang Y."/>
            <person name="Li Y."/>
            <person name="Ivanov S."/>
            <person name="Sharma T."/>
            <person name="Velzen R.V."/>
            <person name="Ruijter N.D."/>
            <person name="Aanen D.K."/>
            <person name="Win J."/>
            <person name="Kamoun S."/>
            <person name="Bisseling T."/>
            <person name="Huang S."/>
        </authorList>
    </citation>
    <scope>NUCLEOTIDE SEQUENCE [LARGE SCALE GENOMIC DNA]</scope>
    <source>
        <strain evidence="11">DAOM197198w</strain>
    </source>
</reference>
<dbReference type="GO" id="GO:0046872">
    <property type="term" value="F:metal ion binding"/>
    <property type="evidence" value="ECO:0007669"/>
    <property type="project" value="UniProtKB-KW"/>
</dbReference>
<comment type="caution">
    <text evidence="10">The sequence shown here is derived from an EMBL/GenBank/DDBJ whole genome shotgun (WGS) entry which is preliminary data.</text>
</comment>
<evidence type="ECO:0000256" key="6">
    <source>
        <dbReference type="ARBA" id="ARBA00022801"/>
    </source>
</evidence>
<dbReference type="GO" id="GO:0016787">
    <property type="term" value="F:hydrolase activity"/>
    <property type="evidence" value="ECO:0007669"/>
    <property type="project" value="UniProtKB-KW"/>
</dbReference>
<evidence type="ECO:0000256" key="3">
    <source>
        <dbReference type="ARBA" id="ARBA00006958"/>
    </source>
</evidence>
<feature type="domain" description="DDE Tnp4" evidence="9">
    <location>
        <begin position="199"/>
        <end position="348"/>
    </location>
</feature>
<keyword evidence="7" id="KW-0539">Nucleus</keyword>
<dbReference type="Proteomes" id="UP000022910">
    <property type="component" value="Unassembled WGS sequence"/>
</dbReference>
<protein>
    <recommendedName>
        <fullName evidence="9">DDE Tnp4 domain-containing protein</fullName>
    </recommendedName>
</protein>
<comment type="cofactor">
    <cofactor evidence="1">
        <name>a divalent metal cation</name>
        <dbReference type="ChEBI" id="CHEBI:60240"/>
    </cofactor>
</comment>
<evidence type="ECO:0000313" key="11">
    <source>
        <dbReference type="Proteomes" id="UP000022910"/>
    </source>
</evidence>
<feature type="region of interest" description="Disordered" evidence="8">
    <location>
        <begin position="361"/>
        <end position="382"/>
    </location>
</feature>
<dbReference type="InterPro" id="IPR027806">
    <property type="entry name" value="HARBI1_dom"/>
</dbReference>
<dbReference type="PANTHER" id="PTHR22930:SF85">
    <property type="entry name" value="GH03217P-RELATED"/>
    <property type="match status" value="1"/>
</dbReference>
<dbReference type="OrthoDB" id="2445244at2759"/>
<name>A0A015JNZ3_RHIIW</name>
<sequence>MSCVRKELQQTIEEKLIENILLELDEDNTDSNDEQEEEQEEISEFFMLSLLALNEVRYLEPRIYNIAKSQHWYNNILPSYDDGRFKKIMRMFPESFKELVKLLNIHPIFQSNHITQQAPVELQLAVFLRRLGSKESIFSICSRYGIAEGTVILYCKRIMKAIISNKAKFIKWPTDERSREFVHAGFEAIGGIEDIIGAIDGTYFILQNAPQKEKYLYFTRKKRYALHYQGIVDHRGIFISYDIGWPGSVHDAKVYHNSYFYANRSTLIKGNDFLIGDSAYPLSPFLIKPFSKPNENQAEFNRIFSSHRIVVEHSFGRIKNRFAGIGDITVKKISTAINMIDCSIILHNFLELHNDAWEDYENNDDDSNEDNEDNNFDNVSDENLKRAGEAKRNWIMRKLFML</sequence>
<proteinExistence type="inferred from homology"/>
<evidence type="ECO:0000256" key="5">
    <source>
        <dbReference type="ARBA" id="ARBA00022723"/>
    </source>
</evidence>
<organism evidence="10 11">
    <name type="scientific">Rhizophagus irregularis (strain DAOM 197198w)</name>
    <name type="common">Glomus intraradices</name>
    <dbReference type="NCBI Taxonomy" id="1432141"/>
    <lineage>
        <taxon>Eukaryota</taxon>
        <taxon>Fungi</taxon>
        <taxon>Fungi incertae sedis</taxon>
        <taxon>Mucoromycota</taxon>
        <taxon>Glomeromycotina</taxon>
        <taxon>Glomeromycetes</taxon>
        <taxon>Glomerales</taxon>
        <taxon>Glomeraceae</taxon>
        <taxon>Rhizophagus</taxon>
    </lineage>
</organism>
<dbReference type="GO" id="GO:0005634">
    <property type="term" value="C:nucleus"/>
    <property type="evidence" value="ECO:0007669"/>
    <property type="project" value="UniProtKB-SubCell"/>
</dbReference>
<keyword evidence="4" id="KW-0540">Nuclease</keyword>
<comment type="subcellular location">
    <subcellularLocation>
        <location evidence="2">Nucleus</location>
    </subcellularLocation>
</comment>
<gene>
    <name evidence="10" type="ORF">RirG_080020</name>
</gene>
<dbReference type="PANTHER" id="PTHR22930">
    <property type="match status" value="1"/>
</dbReference>
<evidence type="ECO:0000256" key="8">
    <source>
        <dbReference type="SAM" id="MobiDB-lite"/>
    </source>
</evidence>
<accession>A0A015JNZ3</accession>
<dbReference type="EMBL" id="JEMT01016183">
    <property type="protein sequence ID" value="EXX71247.1"/>
    <property type="molecule type" value="Genomic_DNA"/>
</dbReference>
<keyword evidence="11" id="KW-1185">Reference proteome</keyword>
<dbReference type="InterPro" id="IPR045249">
    <property type="entry name" value="HARBI1-like"/>
</dbReference>
<dbReference type="GO" id="GO:0004518">
    <property type="term" value="F:nuclease activity"/>
    <property type="evidence" value="ECO:0007669"/>
    <property type="project" value="UniProtKB-KW"/>
</dbReference>
<evidence type="ECO:0000256" key="1">
    <source>
        <dbReference type="ARBA" id="ARBA00001968"/>
    </source>
</evidence>
<dbReference type="Pfam" id="PF13359">
    <property type="entry name" value="DDE_Tnp_4"/>
    <property type="match status" value="1"/>
</dbReference>
<dbReference type="STRING" id="1432141.A0A015JNZ3"/>
<dbReference type="OMA" id="RYHLHEY"/>
<dbReference type="HOGENOM" id="CLU_018552_3_2_1"/>
<evidence type="ECO:0000256" key="4">
    <source>
        <dbReference type="ARBA" id="ARBA00022722"/>
    </source>
</evidence>
<comment type="similarity">
    <text evidence="3">Belongs to the HARBI1 family.</text>
</comment>
<keyword evidence="5" id="KW-0479">Metal-binding</keyword>
<feature type="compositionally biased region" description="Acidic residues" evidence="8">
    <location>
        <begin position="361"/>
        <end position="375"/>
    </location>
</feature>
<keyword evidence="6" id="KW-0378">Hydrolase</keyword>
<evidence type="ECO:0000256" key="2">
    <source>
        <dbReference type="ARBA" id="ARBA00004123"/>
    </source>
</evidence>
<evidence type="ECO:0000259" key="9">
    <source>
        <dbReference type="Pfam" id="PF13359"/>
    </source>
</evidence>
<evidence type="ECO:0000313" key="10">
    <source>
        <dbReference type="EMBL" id="EXX71247.1"/>
    </source>
</evidence>
<dbReference type="AlphaFoldDB" id="A0A015JNZ3"/>